<dbReference type="STRING" id="701347.Entcl_1005"/>
<evidence type="ECO:0000259" key="3">
    <source>
        <dbReference type="Pfam" id="PF21444"/>
    </source>
</evidence>
<dbReference type="NCBIfam" id="TIGR02532">
    <property type="entry name" value="IV_pilin_GFxxxE"/>
    <property type="match status" value="1"/>
</dbReference>
<evidence type="ECO:0000256" key="2">
    <source>
        <dbReference type="SAM" id="Phobius"/>
    </source>
</evidence>
<reference evidence="6 7" key="2">
    <citation type="journal article" date="2011" name="Stand. Genomic Sci.">
        <title>Complete genome sequence of 'Enterobacter lignolyticus' SCF1.</title>
        <authorList>
            <person name="Deangelis K.M."/>
            <person name="D'Haeseleer P."/>
            <person name="Chivian D."/>
            <person name="Fortney J.L."/>
            <person name="Khudyakov J."/>
            <person name="Simmons B."/>
            <person name="Woo H."/>
            <person name="Arkin A.P."/>
            <person name="Davenport K.W."/>
            <person name="Goodwin L."/>
            <person name="Chen A."/>
            <person name="Ivanova N."/>
            <person name="Kyrpides N.C."/>
            <person name="Mavromatis K."/>
            <person name="Woyke T."/>
            <person name="Hazen T.C."/>
        </authorList>
    </citation>
    <scope>NUCLEOTIDE SEQUENCE [LARGE SCALE GENOMIC DNA]</scope>
    <source>
        <strain evidence="6 7">SCF1</strain>
    </source>
</reference>
<keyword evidence="2" id="KW-0472">Membrane</keyword>
<dbReference type="Pfam" id="PF21444">
    <property type="entry name" value="CofB_pilin_dom"/>
    <property type="match status" value="1"/>
</dbReference>
<name>E3G6F4_ENTLS</name>
<dbReference type="PROSITE" id="PS00409">
    <property type="entry name" value="PROKAR_NTER_METHYL"/>
    <property type="match status" value="1"/>
</dbReference>
<feature type="domain" description="CofB-like pilin" evidence="3">
    <location>
        <begin position="39"/>
        <end position="259"/>
    </location>
</feature>
<feature type="domain" description="CofB-like beta-repeat" evidence="4">
    <location>
        <begin position="276"/>
        <end position="348"/>
    </location>
</feature>
<dbReference type="KEGG" id="esc:Entcl_1005"/>
<evidence type="ECO:0000259" key="5">
    <source>
        <dbReference type="Pfam" id="PF22229"/>
    </source>
</evidence>
<dbReference type="RefSeq" id="WP_013365029.1">
    <property type="nucleotide sequence ID" value="NC_014618.1"/>
</dbReference>
<gene>
    <name evidence="6" type="ordered locus">Entcl_1005</name>
</gene>
<protein>
    <recommendedName>
        <fullName evidence="8">Prepilin-type N-terminal cleavage/methylation domain-containing protein</fullName>
    </recommendedName>
</protein>
<evidence type="ECO:0000259" key="4">
    <source>
        <dbReference type="Pfam" id="PF22228"/>
    </source>
</evidence>
<accession>E3G6F4</accession>
<keyword evidence="2" id="KW-1133">Transmembrane helix</keyword>
<evidence type="ECO:0008006" key="8">
    <source>
        <dbReference type="Google" id="ProtNLM"/>
    </source>
</evidence>
<proteinExistence type="predicted"/>
<dbReference type="InterPro" id="IPR053972">
    <property type="entry name" value="CofB_C"/>
</dbReference>
<dbReference type="Pfam" id="PF07963">
    <property type="entry name" value="N_methyl"/>
    <property type="match status" value="1"/>
</dbReference>
<dbReference type="InterPro" id="IPR048688">
    <property type="entry name" value="CofB-like_pilin_dom"/>
</dbReference>
<feature type="domain" description="CofB C-terminal" evidence="5">
    <location>
        <begin position="361"/>
        <end position="518"/>
    </location>
</feature>
<evidence type="ECO:0000256" key="1">
    <source>
        <dbReference type="ARBA" id="ARBA00004167"/>
    </source>
</evidence>
<dbReference type="HOGENOM" id="CLU_520473_0_0_6"/>
<evidence type="ECO:0000313" key="7">
    <source>
        <dbReference type="Proteomes" id="UP000006872"/>
    </source>
</evidence>
<keyword evidence="2" id="KW-0812">Transmembrane</keyword>
<dbReference type="AlphaFoldDB" id="E3G6F4"/>
<dbReference type="Proteomes" id="UP000006872">
    <property type="component" value="Chromosome"/>
</dbReference>
<comment type="subcellular location">
    <subcellularLocation>
        <location evidence="1">Membrane</location>
        <topology evidence="1">Single-pass membrane protein</topology>
    </subcellularLocation>
</comment>
<dbReference type="Pfam" id="PF22229">
    <property type="entry name" value="CofB_C"/>
    <property type="match status" value="1"/>
</dbReference>
<dbReference type="EMBL" id="CP002272">
    <property type="protein sequence ID" value="ADO47277.1"/>
    <property type="molecule type" value="Genomic_DNA"/>
</dbReference>
<keyword evidence="7" id="KW-1185">Reference proteome</keyword>
<dbReference type="eggNOG" id="COG2165">
    <property type="taxonomic scope" value="Bacteria"/>
</dbReference>
<dbReference type="InterPro" id="IPR053971">
    <property type="entry name" value="CofB-like_b-rpt_dom"/>
</dbReference>
<organism evidence="6 7">
    <name type="scientific">Enterobacter lignolyticus (strain SCF1)</name>
    <dbReference type="NCBI Taxonomy" id="701347"/>
    <lineage>
        <taxon>Bacteria</taxon>
        <taxon>Pseudomonadati</taxon>
        <taxon>Pseudomonadota</taxon>
        <taxon>Gammaproteobacteria</taxon>
        <taxon>Enterobacterales</taxon>
        <taxon>Enterobacteriaceae</taxon>
        <taxon>Pluralibacter</taxon>
    </lineage>
</organism>
<dbReference type="Pfam" id="PF22228">
    <property type="entry name" value="CofB_beta-rpt"/>
    <property type="match status" value="1"/>
</dbReference>
<evidence type="ECO:0000313" key="6">
    <source>
        <dbReference type="EMBL" id="ADO47277.1"/>
    </source>
</evidence>
<sequence length="523" mass="56868">MRMKGFTLLEMIITLAIMGVAMMSIVKYKEKEANEARRQIVSNALISEIDGILKFVSDEKVLVGRPGKEQEIINPLYSDTPNKPYTNRTNNKRLEDSLSVNANEIINWGAGKSTRIHFTRKFCISTGTQGKYDFTNDYIPCDEPSVLTNSDFRINRIDFVGKDASIGSAIDRVDFILSYDKLSPDDAFSFTNYVNSLEKAAEKYSITLKDIYVLERSSTGVTGWGLATVAGQPVTLASLAKNLASLDKNKNYGLRLSIDPNSGKFLRADGRVGTDKVCWNIASKMSGPCLTADDTGNNLVLTKGSGANNNEPGLCWDLNTGTSKLCLTQAVGSDSNNNDASLLKLNDDAGNPATLLANVLVEETSLTDAGKKVYRTIPNTIYSAFGNSTENHLVITNPDNYTGNVTTEEGRIELNIQECPVAPDGTTLHPRLTASVSSIVADTRDGQGGYKADFSQLSINRNSGGQLGQLSGTAIQVNQSAGKWYITATMGVFNPIDNSALVYLNPRFLSVNITTWCSTEEQN</sequence>
<dbReference type="GO" id="GO:0016020">
    <property type="term" value="C:membrane"/>
    <property type="evidence" value="ECO:0007669"/>
    <property type="project" value="UniProtKB-SubCell"/>
</dbReference>
<dbReference type="InterPro" id="IPR012902">
    <property type="entry name" value="N_methyl_site"/>
</dbReference>
<feature type="transmembrane region" description="Helical" evidence="2">
    <location>
        <begin position="6"/>
        <end position="28"/>
    </location>
</feature>
<reference evidence="7" key="1">
    <citation type="submission" date="2010-10" db="EMBL/GenBank/DDBJ databases">
        <title>Complete sequence of Enterobacter cloacae SCF1.</title>
        <authorList>
            <consortium name="US DOE Joint Genome Institute"/>
            <person name="Lucas S."/>
            <person name="Copeland A."/>
            <person name="Lapidus A."/>
            <person name="Cheng J.-F."/>
            <person name="Bruce D."/>
            <person name="Goodwin L."/>
            <person name="Pitluck S."/>
            <person name="Davenport K."/>
            <person name="Detter J.C."/>
            <person name="Han C."/>
            <person name="Tapia R."/>
            <person name="Land M."/>
            <person name="Hauser L."/>
            <person name="Chang Y.-J."/>
            <person name="Jeffries C."/>
            <person name="Kyrpides N."/>
            <person name="Ivanova N."/>
            <person name="Mikhailova N."/>
            <person name="DeAngelis K."/>
            <person name="Arkin A.P."/>
            <person name="Chivian D."/>
            <person name="Edwards B."/>
            <person name="Woo H."/>
            <person name="Hazen T.C."/>
            <person name="Woyke T."/>
        </authorList>
    </citation>
    <scope>NUCLEOTIDE SEQUENCE [LARGE SCALE GENOMIC DNA]</scope>
    <source>
        <strain evidence="7">SCF1</strain>
    </source>
</reference>